<keyword evidence="2" id="KW-1003">Cell membrane</keyword>
<keyword evidence="5 8" id="KW-0175">Coiled coil</keyword>
<dbReference type="InterPro" id="IPR055282">
    <property type="entry name" value="PPI1-4"/>
</dbReference>
<dbReference type="Proteomes" id="UP001177140">
    <property type="component" value="Unassembled WGS sequence"/>
</dbReference>
<feature type="coiled-coil region" evidence="8">
    <location>
        <begin position="220"/>
        <end position="276"/>
    </location>
</feature>
<evidence type="ECO:0000256" key="4">
    <source>
        <dbReference type="ARBA" id="ARBA00022989"/>
    </source>
</evidence>
<evidence type="ECO:0000256" key="1">
    <source>
        <dbReference type="ARBA" id="ARBA00004162"/>
    </source>
</evidence>
<keyword evidence="10" id="KW-1185">Reference proteome</keyword>
<protein>
    <submittedName>
        <fullName evidence="9">Uncharacterized protein</fullName>
    </submittedName>
</protein>
<evidence type="ECO:0000256" key="3">
    <source>
        <dbReference type="ARBA" id="ARBA00022692"/>
    </source>
</evidence>
<proteinExistence type="inferred from homology"/>
<evidence type="ECO:0000313" key="9">
    <source>
        <dbReference type="EMBL" id="MCL7048849.1"/>
    </source>
</evidence>
<accession>A0AA41VWK9</accession>
<evidence type="ECO:0000256" key="8">
    <source>
        <dbReference type="SAM" id="Coils"/>
    </source>
</evidence>
<name>A0AA41VWK9_PAPNU</name>
<dbReference type="GO" id="GO:0005886">
    <property type="term" value="C:plasma membrane"/>
    <property type="evidence" value="ECO:0007669"/>
    <property type="project" value="UniProtKB-SubCell"/>
</dbReference>
<comment type="caution">
    <text evidence="9">The sequence shown here is derived from an EMBL/GenBank/DDBJ whole genome shotgun (WGS) entry which is preliminary data.</text>
</comment>
<reference evidence="9" key="1">
    <citation type="submission" date="2022-03" db="EMBL/GenBank/DDBJ databases">
        <title>A functionally conserved STORR gene fusion in Papaver species that diverged 16.8 million years ago.</title>
        <authorList>
            <person name="Catania T."/>
        </authorList>
    </citation>
    <scope>NUCLEOTIDE SEQUENCE</scope>
    <source>
        <strain evidence="9">S-191538</strain>
    </source>
</reference>
<evidence type="ECO:0000256" key="5">
    <source>
        <dbReference type="ARBA" id="ARBA00023054"/>
    </source>
</evidence>
<organism evidence="9 10">
    <name type="scientific">Papaver nudicaule</name>
    <name type="common">Iceland poppy</name>
    <dbReference type="NCBI Taxonomy" id="74823"/>
    <lineage>
        <taxon>Eukaryota</taxon>
        <taxon>Viridiplantae</taxon>
        <taxon>Streptophyta</taxon>
        <taxon>Embryophyta</taxon>
        <taxon>Tracheophyta</taxon>
        <taxon>Spermatophyta</taxon>
        <taxon>Magnoliopsida</taxon>
        <taxon>Ranunculales</taxon>
        <taxon>Papaveraceae</taxon>
        <taxon>Papaveroideae</taxon>
        <taxon>Papaver</taxon>
    </lineage>
</organism>
<keyword evidence="6" id="KW-0472">Membrane</keyword>
<keyword evidence="4" id="KW-1133">Transmembrane helix</keyword>
<dbReference type="AlphaFoldDB" id="A0AA41VWK9"/>
<sequence length="338" mass="40396">MKYQNPEHDELVDKSPKSSKIHSFYFVKYRIYQNNELETKIYQAQEKIKNLEETCTLIRGTILQEKLSVTNYVNRLWLNCRPWGLIREDDRYKNAINEKKTKIVFQRQADIGKLRARFDTSREKGDDTCSSEKELNNRVCSLHFRTRCAKVTLIAEKQLLKEIKQLEETRQKIIVNDALKHKRFSDSMELINGRSRMPINRGRYSCDYYRKLKNLKDMDLDKLKREKQVLSARVKNAEETYKLRNYDEIPSLELKLARTIEKRTAEENLLAKLKKQWREEKLNYKQQYYNKYIAVLNNARKLAAKKNIAALEELSCKEVCYGINRIRRDINTHLRKTL</sequence>
<dbReference type="EMBL" id="JAJJMA010309043">
    <property type="protein sequence ID" value="MCL7048849.1"/>
    <property type="molecule type" value="Genomic_DNA"/>
</dbReference>
<evidence type="ECO:0000313" key="10">
    <source>
        <dbReference type="Proteomes" id="UP001177140"/>
    </source>
</evidence>
<evidence type="ECO:0000256" key="7">
    <source>
        <dbReference type="ARBA" id="ARBA00038080"/>
    </source>
</evidence>
<gene>
    <name evidence="9" type="ORF">MKW94_024733</name>
</gene>
<comment type="subcellular location">
    <subcellularLocation>
        <location evidence="1">Cell membrane</location>
        <topology evidence="1">Single-pass membrane protein</topology>
    </subcellularLocation>
</comment>
<dbReference type="PANTHER" id="PTHR32219">
    <property type="entry name" value="RNA-BINDING PROTEIN YLMH-RELATED"/>
    <property type="match status" value="1"/>
</dbReference>
<comment type="similarity">
    <text evidence="7">Belongs to the plant Proton pump-interactor protein family.</text>
</comment>
<evidence type="ECO:0000256" key="6">
    <source>
        <dbReference type="ARBA" id="ARBA00023136"/>
    </source>
</evidence>
<evidence type="ECO:0000256" key="2">
    <source>
        <dbReference type="ARBA" id="ARBA00022475"/>
    </source>
</evidence>
<keyword evidence="3" id="KW-0812">Transmembrane</keyword>
<dbReference type="PANTHER" id="PTHR32219:SF2">
    <property type="entry name" value="PROTON PUMP-INTERACTOR 1"/>
    <property type="match status" value="1"/>
</dbReference>